<evidence type="ECO:0000256" key="2">
    <source>
        <dbReference type="SAM" id="Phobius"/>
    </source>
</evidence>
<dbReference type="SUPFAM" id="SSF53448">
    <property type="entry name" value="Nucleotide-diphospho-sugar transferases"/>
    <property type="match status" value="1"/>
</dbReference>
<reference evidence="3" key="1">
    <citation type="submission" date="2022-06" db="EMBL/GenBank/DDBJ databases">
        <title>Complete genome sequences of two strains of the flax pathogen Septoria linicola.</title>
        <authorList>
            <person name="Lapalu N."/>
            <person name="Simon A."/>
            <person name="Demenou B."/>
            <person name="Paumier D."/>
            <person name="Guillot M.-P."/>
            <person name="Gout L."/>
            <person name="Valade R."/>
        </authorList>
    </citation>
    <scope>NUCLEOTIDE SEQUENCE</scope>
    <source>
        <strain evidence="3">SE15195</strain>
    </source>
</reference>
<keyword evidence="2" id="KW-0812">Transmembrane</keyword>
<dbReference type="InterPro" id="IPR050587">
    <property type="entry name" value="GNT1/Glycosyltrans_8"/>
</dbReference>
<keyword evidence="3" id="KW-0808">Transferase</keyword>
<name>A0A9Q9ART6_9PEZI</name>
<dbReference type="GO" id="GO:0016757">
    <property type="term" value="F:glycosyltransferase activity"/>
    <property type="evidence" value="ECO:0007669"/>
    <property type="project" value="InterPro"/>
</dbReference>
<protein>
    <submittedName>
        <fullName evidence="3">Glycosyl transferase, family 8, nucleotide-diphospho-sugar transferase</fullName>
    </submittedName>
</protein>
<feature type="transmembrane region" description="Helical" evidence="2">
    <location>
        <begin position="6"/>
        <end position="23"/>
    </location>
</feature>
<proteinExistence type="predicted"/>
<organism evidence="3 4">
    <name type="scientific">Septoria linicola</name>
    <dbReference type="NCBI Taxonomy" id="215465"/>
    <lineage>
        <taxon>Eukaryota</taxon>
        <taxon>Fungi</taxon>
        <taxon>Dikarya</taxon>
        <taxon>Ascomycota</taxon>
        <taxon>Pezizomycotina</taxon>
        <taxon>Dothideomycetes</taxon>
        <taxon>Dothideomycetidae</taxon>
        <taxon>Mycosphaerellales</taxon>
        <taxon>Mycosphaerellaceae</taxon>
        <taxon>Septoria</taxon>
    </lineage>
</organism>
<sequence>MALLGVRNIAFAVATVIFLMVFWHTSGGTRGPAAWQPVEPEFKGFAPLPGAVANTPTTPDLGSPQIANAPAANPLPVLPGGGQAKNEAFGLSDTPVPPALGAANELGIAVPTAAAPGAIDTPPLSAGSGLPAPALPGLGSSPEPPAVVPGLGTTLGATAPAPAPPSTDADKANFNGGFADWAFQLNLDLEPPKIDAKRLRRYKPHNYKGEGHPTYATYVATPGGNLTEPYFVAAQQLIFRTLWDPRSGGKHPFTAFVAPHITEEQRSLLEAAGAIVRELEPVAWHPVQGTFGRWKYQFAKLNMWAQTDFSKIFFLDSDAFPVQKIDDVFDTPEAECNKESLSVADQPAEGICQYTFMAAQQNPLPNPATGVMELNTGVMLLQPNAAMHQRLMREMPKTEKWDTSMADQGFLSEMFKSNGTFPYAPMPRAYNGFFPGPQDEGKLKVVHEKLWIDPEQAPWTKGFFSTTHKAMRDFYESPEFLKVREKDGLRAY</sequence>
<evidence type="ECO:0000313" key="3">
    <source>
        <dbReference type="EMBL" id="USW50998.1"/>
    </source>
</evidence>
<dbReference type="Proteomes" id="UP001056384">
    <property type="component" value="Chromosome 3"/>
</dbReference>
<feature type="region of interest" description="Disordered" evidence="1">
    <location>
        <begin position="120"/>
        <end position="171"/>
    </location>
</feature>
<keyword evidence="4" id="KW-1185">Reference proteome</keyword>
<dbReference type="Gene3D" id="3.90.550.10">
    <property type="entry name" value="Spore Coat Polysaccharide Biosynthesis Protein SpsA, Chain A"/>
    <property type="match status" value="1"/>
</dbReference>
<dbReference type="Pfam" id="PF01501">
    <property type="entry name" value="Glyco_transf_8"/>
    <property type="match status" value="1"/>
</dbReference>
<keyword evidence="2" id="KW-1133">Transmembrane helix</keyword>
<accession>A0A9Q9ART6</accession>
<dbReference type="OrthoDB" id="2014201at2759"/>
<keyword evidence="2" id="KW-0472">Membrane</keyword>
<dbReference type="InterPro" id="IPR029044">
    <property type="entry name" value="Nucleotide-diphossugar_trans"/>
</dbReference>
<gene>
    <name evidence="3" type="ORF">Slin15195_G043170</name>
</gene>
<dbReference type="InterPro" id="IPR002495">
    <property type="entry name" value="Glyco_trans_8"/>
</dbReference>
<dbReference type="PANTHER" id="PTHR11183">
    <property type="entry name" value="GLYCOGENIN SUBFAMILY MEMBER"/>
    <property type="match status" value="1"/>
</dbReference>
<dbReference type="EMBL" id="CP099420">
    <property type="protein sequence ID" value="USW50998.1"/>
    <property type="molecule type" value="Genomic_DNA"/>
</dbReference>
<evidence type="ECO:0000313" key="4">
    <source>
        <dbReference type="Proteomes" id="UP001056384"/>
    </source>
</evidence>
<dbReference type="AlphaFoldDB" id="A0A9Q9ART6"/>
<feature type="compositionally biased region" description="Low complexity" evidence="1">
    <location>
        <begin position="149"/>
        <end position="160"/>
    </location>
</feature>
<evidence type="ECO:0000256" key="1">
    <source>
        <dbReference type="SAM" id="MobiDB-lite"/>
    </source>
</evidence>